<dbReference type="SUPFAM" id="SSF47384">
    <property type="entry name" value="Homodimeric domain of signal transducing histidine kinase"/>
    <property type="match status" value="1"/>
</dbReference>
<comment type="catalytic activity">
    <reaction evidence="1">
        <text>ATP + protein L-histidine = ADP + protein N-phospho-L-histidine.</text>
        <dbReference type="EC" id="2.7.13.3"/>
    </reaction>
</comment>
<dbReference type="Proteomes" id="UP001144256">
    <property type="component" value="Unassembled WGS sequence"/>
</dbReference>
<keyword evidence="10 11" id="KW-0472">Membrane</keyword>
<keyword evidence="4" id="KW-1003">Cell membrane</keyword>
<dbReference type="PROSITE" id="PS50109">
    <property type="entry name" value="HIS_KIN"/>
    <property type="match status" value="1"/>
</dbReference>
<feature type="transmembrane region" description="Helical" evidence="11">
    <location>
        <begin position="39"/>
        <end position="58"/>
    </location>
</feature>
<comment type="caution">
    <text evidence="13">The sequence shown here is derived from an EMBL/GenBank/DDBJ whole genome shotgun (WGS) entry which is preliminary data.</text>
</comment>
<dbReference type="InterPro" id="IPR036097">
    <property type="entry name" value="HisK_dim/P_sf"/>
</dbReference>
<proteinExistence type="predicted"/>
<evidence type="ECO:0000256" key="7">
    <source>
        <dbReference type="ARBA" id="ARBA00022777"/>
    </source>
</evidence>
<dbReference type="GO" id="GO:0000155">
    <property type="term" value="F:phosphorelay sensor kinase activity"/>
    <property type="evidence" value="ECO:0007669"/>
    <property type="project" value="InterPro"/>
</dbReference>
<dbReference type="PANTHER" id="PTHR45453:SF2">
    <property type="entry name" value="HISTIDINE KINASE"/>
    <property type="match status" value="1"/>
</dbReference>
<evidence type="ECO:0000256" key="1">
    <source>
        <dbReference type="ARBA" id="ARBA00000085"/>
    </source>
</evidence>
<evidence type="ECO:0000256" key="3">
    <source>
        <dbReference type="ARBA" id="ARBA00012438"/>
    </source>
</evidence>
<evidence type="ECO:0000313" key="13">
    <source>
        <dbReference type="EMBL" id="GKX29723.1"/>
    </source>
</evidence>
<keyword evidence="8 11" id="KW-1133">Transmembrane helix</keyword>
<evidence type="ECO:0000256" key="11">
    <source>
        <dbReference type="SAM" id="Phobius"/>
    </source>
</evidence>
<evidence type="ECO:0000256" key="9">
    <source>
        <dbReference type="ARBA" id="ARBA00023012"/>
    </source>
</evidence>
<feature type="transmembrane region" description="Helical" evidence="11">
    <location>
        <begin position="12"/>
        <end position="33"/>
    </location>
</feature>
<organism evidence="13 14">
    <name type="scientific">Vallitalea longa</name>
    <dbReference type="NCBI Taxonomy" id="2936439"/>
    <lineage>
        <taxon>Bacteria</taxon>
        <taxon>Bacillati</taxon>
        <taxon>Bacillota</taxon>
        <taxon>Clostridia</taxon>
        <taxon>Lachnospirales</taxon>
        <taxon>Vallitaleaceae</taxon>
        <taxon>Vallitalea</taxon>
    </lineage>
</organism>
<keyword evidence="14" id="KW-1185">Reference proteome</keyword>
<name>A0A9W5YCB7_9FIRM</name>
<evidence type="ECO:0000256" key="2">
    <source>
        <dbReference type="ARBA" id="ARBA00004651"/>
    </source>
</evidence>
<dbReference type="GO" id="GO:0004721">
    <property type="term" value="F:phosphoprotein phosphatase activity"/>
    <property type="evidence" value="ECO:0007669"/>
    <property type="project" value="TreeGrafter"/>
</dbReference>
<dbReference type="GO" id="GO:0005886">
    <property type="term" value="C:plasma membrane"/>
    <property type="evidence" value="ECO:0007669"/>
    <property type="project" value="UniProtKB-SubCell"/>
</dbReference>
<dbReference type="EC" id="2.7.13.3" evidence="3"/>
<evidence type="ECO:0000256" key="8">
    <source>
        <dbReference type="ARBA" id="ARBA00022989"/>
    </source>
</evidence>
<dbReference type="Pfam" id="PF02518">
    <property type="entry name" value="HATPase_c"/>
    <property type="match status" value="1"/>
</dbReference>
<dbReference type="InterPro" id="IPR005467">
    <property type="entry name" value="His_kinase_dom"/>
</dbReference>
<gene>
    <name evidence="13" type="ORF">SH1V18_22030</name>
</gene>
<accession>A0A9W5YCB7</accession>
<keyword evidence="5" id="KW-0808">Transferase</keyword>
<evidence type="ECO:0000313" key="14">
    <source>
        <dbReference type="Proteomes" id="UP001144256"/>
    </source>
</evidence>
<dbReference type="AlphaFoldDB" id="A0A9W5YCB7"/>
<dbReference type="Gene3D" id="3.30.565.10">
    <property type="entry name" value="Histidine kinase-like ATPase, C-terminal domain"/>
    <property type="match status" value="1"/>
</dbReference>
<dbReference type="RefSeq" id="WP_281815345.1">
    <property type="nucleotide sequence ID" value="NZ_BRLB01000005.1"/>
</dbReference>
<keyword evidence="9" id="KW-0902">Two-component regulatory system</keyword>
<evidence type="ECO:0000256" key="4">
    <source>
        <dbReference type="ARBA" id="ARBA00022475"/>
    </source>
</evidence>
<evidence type="ECO:0000256" key="10">
    <source>
        <dbReference type="ARBA" id="ARBA00023136"/>
    </source>
</evidence>
<keyword evidence="7 13" id="KW-0418">Kinase</keyword>
<evidence type="ECO:0000256" key="5">
    <source>
        <dbReference type="ARBA" id="ARBA00022679"/>
    </source>
</evidence>
<sequence length="341" mass="39718">MKQHRVNLKSGTLWLLLLLISNLFFAFVMWLIAPEAFGSIIVMIVLFTIIIIIVGYWINHKKQKKQMEALQSFFTSPDEESKQILLATFDNFWHPIIQCASTQMREQVEIIKDKQLELQNYQEFIEAWTHEIKTPLSLATLVLDNHKDDMSPYVYKRMEHVRYVINSDIEKILYYARLHADHVDYRFKKIILTDCVNECLEDFRGIIDEKDVNLQLNLIPLQIVNDKKVLIFMISQILSNAFKYTPSEKAVINITSWRDTQDNSRIHLAIRDNGRGVPPEDMPFLLDKGFTGNHPDRQNATGMGLYFVKKYGDALSIEVNIRSVSTDCKGFEIELIFPEVV</sequence>
<comment type="subcellular location">
    <subcellularLocation>
        <location evidence="2">Cell membrane</location>
        <topology evidence="2">Multi-pass membrane protein</topology>
    </subcellularLocation>
</comment>
<dbReference type="InterPro" id="IPR003594">
    <property type="entry name" value="HATPase_dom"/>
</dbReference>
<dbReference type="PANTHER" id="PTHR45453">
    <property type="entry name" value="PHOSPHATE REGULON SENSOR PROTEIN PHOR"/>
    <property type="match status" value="1"/>
</dbReference>
<dbReference type="SUPFAM" id="SSF55874">
    <property type="entry name" value="ATPase domain of HSP90 chaperone/DNA topoisomerase II/histidine kinase"/>
    <property type="match status" value="1"/>
</dbReference>
<keyword evidence="6 11" id="KW-0812">Transmembrane</keyword>
<evidence type="ECO:0000256" key="6">
    <source>
        <dbReference type="ARBA" id="ARBA00022692"/>
    </source>
</evidence>
<dbReference type="GO" id="GO:0016036">
    <property type="term" value="P:cellular response to phosphate starvation"/>
    <property type="evidence" value="ECO:0007669"/>
    <property type="project" value="TreeGrafter"/>
</dbReference>
<protein>
    <recommendedName>
        <fullName evidence="3">histidine kinase</fullName>
        <ecNumber evidence="3">2.7.13.3</ecNumber>
    </recommendedName>
</protein>
<evidence type="ECO:0000259" key="12">
    <source>
        <dbReference type="PROSITE" id="PS50109"/>
    </source>
</evidence>
<dbReference type="EMBL" id="BRLB01000005">
    <property type="protein sequence ID" value="GKX29723.1"/>
    <property type="molecule type" value="Genomic_DNA"/>
</dbReference>
<feature type="domain" description="Histidine kinase" evidence="12">
    <location>
        <begin position="127"/>
        <end position="341"/>
    </location>
</feature>
<reference evidence="13" key="1">
    <citation type="submission" date="2022-06" db="EMBL/GenBank/DDBJ databases">
        <title>Vallitalea longa sp. nov., an anaerobic bacterium isolated from marine sediment.</title>
        <authorList>
            <person name="Hirano S."/>
            <person name="Terahara T."/>
            <person name="Mori K."/>
            <person name="Hamada M."/>
            <person name="Matsumoto R."/>
            <person name="Kobayashi T."/>
        </authorList>
    </citation>
    <scope>NUCLEOTIDE SEQUENCE</scope>
    <source>
        <strain evidence="13">SH18-1</strain>
    </source>
</reference>
<dbReference type="InterPro" id="IPR036890">
    <property type="entry name" value="HATPase_C_sf"/>
</dbReference>
<dbReference type="InterPro" id="IPR050351">
    <property type="entry name" value="BphY/WalK/GraS-like"/>
</dbReference>
<dbReference type="SMART" id="SM00387">
    <property type="entry name" value="HATPase_c"/>
    <property type="match status" value="1"/>
</dbReference>